<dbReference type="AlphaFoldDB" id="A0A165V4R3"/>
<organism evidence="1 2">
    <name type="scientific">Neolentinus lepideus HHB14362 ss-1</name>
    <dbReference type="NCBI Taxonomy" id="1314782"/>
    <lineage>
        <taxon>Eukaryota</taxon>
        <taxon>Fungi</taxon>
        <taxon>Dikarya</taxon>
        <taxon>Basidiomycota</taxon>
        <taxon>Agaricomycotina</taxon>
        <taxon>Agaricomycetes</taxon>
        <taxon>Gloeophyllales</taxon>
        <taxon>Gloeophyllaceae</taxon>
        <taxon>Neolentinus</taxon>
    </lineage>
</organism>
<dbReference type="Proteomes" id="UP000076761">
    <property type="component" value="Unassembled WGS sequence"/>
</dbReference>
<dbReference type="InParanoid" id="A0A165V4R3"/>
<keyword evidence="2" id="KW-1185">Reference proteome</keyword>
<evidence type="ECO:0000313" key="1">
    <source>
        <dbReference type="EMBL" id="KZT29154.1"/>
    </source>
</evidence>
<gene>
    <name evidence="1" type="ORF">NEOLEDRAFT_702798</name>
</gene>
<sequence>MISLSFFDGSIKRTPPASRSPISRVYLRVCFRTRLVIVQSPGRPMHNSDPQYVRDIHVVPPASRTRLFYRSGDLKRGGEVTWKWEYSMVSVHLITFGHVSEKVRWTALLVHCIRAQVPDDRRKIATSQASMHRAVDVTDVIPRGTESDHLAW</sequence>
<dbReference type="EMBL" id="KV425555">
    <property type="protein sequence ID" value="KZT29154.1"/>
    <property type="molecule type" value="Genomic_DNA"/>
</dbReference>
<evidence type="ECO:0000313" key="2">
    <source>
        <dbReference type="Proteomes" id="UP000076761"/>
    </source>
</evidence>
<proteinExistence type="predicted"/>
<protein>
    <submittedName>
        <fullName evidence="1">Uncharacterized protein</fullName>
    </submittedName>
</protein>
<name>A0A165V4R3_9AGAM</name>
<reference evidence="1 2" key="1">
    <citation type="journal article" date="2016" name="Mol. Biol. Evol.">
        <title>Comparative Genomics of Early-Diverging Mushroom-Forming Fungi Provides Insights into the Origins of Lignocellulose Decay Capabilities.</title>
        <authorList>
            <person name="Nagy L.G."/>
            <person name="Riley R."/>
            <person name="Tritt A."/>
            <person name="Adam C."/>
            <person name="Daum C."/>
            <person name="Floudas D."/>
            <person name="Sun H."/>
            <person name="Yadav J.S."/>
            <person name="Pangilinan J."/>
            <person name="Larsson K.H."/>
            <person name="Matsuura K."/>
            <person name="Barry K."/>
            <person name="Labutti K."/>
            <person name="Kuo R."/>
            <person name="Ohm R.A."/>
            <person name="Bhattacharya S.S."/>
            <person name="Shirouzu T."/>
            <person name="Yoshinaga Y."/>
            <person name="Martin F.M."/>
            <person name="Grigoriev I.V."/>
            <person name="Hibbett D.S."/>
        </authorList>
    </citation>
    <scope>NUCLEOTIDE SEQUENCE [LARGE SCALE GENOMIC DNA]</scope>
    <source>
        <strain evidence="1 2">HHB14362 ss-1</strain>
    </source>
</reference>
<accession>A0A165V4R3</accession>